<dbReference type="AlphaFoldDB" id="A0AA39GEE2"/>
<evidence type="ECO:0000313" key="2">
    <source>
        <dbReference type="Proteomes" id="UP001175261"/>
    </source>
</evidence>
<dbReference type="Proteomes" id="UP001175261">
    <property type="component" value="Unassembled WGS sequence"/>
</dbReference>
<name>A0AA39GEE2_SARSR</name>
<proteinExistence type="predicted"/>
<gene>
    <name evidence="1" type="ORF">NLU13_6818</name>
</gene>
<sequence length="201" mass="22901">MSSAIAHYSQLSDDQFAALWQLAKRHDLASPSFGIANPESFREFLYGVFACWDSSKTPNRLPTTLEGDESWARKDVVFCVGDHVPVHSQPGDAERVVPLYCRGTIAADDETFSYVFCDVDGQQLTADLDWPTFDVDFETDGARRDAAWYYYCREQIELCEDFNYRRAVAIAQRIIVDRPVPLDMFIMPGPMPPTAWTPRQK</sequence>
<comment type="caution">
    <text evidence="1">The sequence shown here is derived from an EMBL/GenBank/DDBJ whole genome shotgun (WGS) entry which is preliminary data.</text>
</comment>
<accession>A0AA39GEE2</accession>
<dbReference type="EMBL" id="JAPDFR010000006">
    <property type="protein sequence ID" value="KAK0385641.1"/>
    <property type="molecule type" value="Genomic_DNA"/>
</dbReference>
<reference evidence="1" key="1">
    <citation type="submission" date="2022-10" db="EMBL/GenBank/DDBJ databases">
        <title>Determination and structural analysis of whole genome sequence of Sarocladium strictum F4-1.</title>
        <authorList>
            <person name="Hu L."/>
            <person name="Jiang Y."/>
        </authorList>
    </citation>
    <scope>NUCLEOTIDE SEQUENCE</scope>
    <source>
        <strain evidence="1">F4-1</strain>
    </source>
</reference>
<organism evidence="1 2">
    <name type="scientific">Sarocladium strictum</name>
    <name type="common">Black bundle disease fungus</name>
    <name type="synonym">Acremonium strictum</name>
    <dbReference type="NCBI Taxonomy" id="5046"/>
    <lineage>
        <taxon>Eukaryota</taxon>
        <taxon>Fungi</taxon>
        <taxon>Dikarya</taxon>
        <taxon>Ascomycota</taxon>
        <taxon>Pezizomycotina</taxon>
        <taxon>Sordariomycetes</taxon>
        <taxon>Hypocreomycetidae</taxon>
        <taxon>Hypocreales</taxon>
        <taxon>Sarocladiaceae</taxon>
        <taxon>Sarocladium</taxon>
    </lineage>
</organism>
<protein>
    <submittedName>
        <fullName evidence="1">Uncharacterized protein</fullName>
    </submittedName>
</protein>
<keyword evidence="2" id="KW-1185">Reference proteome</keyword>
<evidence type="ECO:0000313" key="1">
    <source>
        <dbReference type="EMBL" id="KAK0385641.1"/>
    </source>
</evidence>